<dbReference type="Gene3D" id="1.10.10.2520">
    <property type="entry name" value="Cell wall hydrolase SleB, domain 1"/>
    <property type="match status" value="1"/>
</dbReference>
<keyword evidence="3" id="KW-1185">Reference proteome</keyword>
<dbReference type="RefSeq" id="WP_068304400.1">
    <property type="nucleotide sequence ID" value="NZ_FNAK01000004.1"/>
</dbReference>
<evidence type="ECO:0000259" key="1">
    <source>
        <dbReference type="Pfam" id="PF07486"/>
    </source>
</evidence>
<evidence type="ECO:0000313" key="2">
    <source>
        <dbReference type="EMBL" id="SDE04447.1"/>
    </source>
</evidence>
<keyword evidence="2" id="KW-0378">Hydrolase</keyword>
<dbReference type="STRING" id="637679.GCA_001550055_01958"/>
<dbReference type="EMBL" id="FNAK01000004">
    <property type="protein sequence ID" value="SDE04447.1"/>
    <property type="molecule type" value="Genomic_DNA"/>
</dbReference>
<accession>A0A1G6ZQE4</accession>
<dbReference type="InterPro" id="IPR042047">
    <property type="entry name" value="SleB_dom1"/>
</dbReference>
<gene>
    <name evidence="2" type="ORF">SAMN04488071_1898</name>
</gene>
<dbReference type="Gene3D" id="6.20.240.60">
    <property type="match status" value="1"/>
</dbReference>
<dbReference type="Proteomes" id="UP000183685">
    <property type="component" value="Unassembled WGS sequence"/>
</dbReference>
<proteinExistence type="predicted"/>
<protein>
    <submittedName>
        <fullName evidence="2">Cell Wall Hydrolase</fullName>
    </submittedName>
</protein>
<dbReference type="GO" id="GO:0016787">
    <property type="term" value="F:hydrolase activity"/>
    <property type="evidence" value="ECO:0007669"/>
    <property type="project" value="UniProtKB-KW"/>
</dbReference>
<dbReference type="InterPro" id="IPR011105">
    <property type="entry name" value="Cell_wall_hydrolase_SleB"/>
</dbReference>
<reference evidence="2 3" key="1">
    <citation type="submission" date="2016-10" db="EMBL/GenBank/DDBJ databases">
        <authorList>
            <person name="de Groot N.N."/>
        </authorList>
    </citation>
    <scope>NUCLEOTIDE SEQUENCE [LARGE SCALE GENOMIC DNA]</scope>
    <source>
        <strain evidence="2 3">CGMCC 1.9109</strain>
    </source>
</reference>
<name>A0A1G6ZQE4_9PROT</name>
<dbReference type="AlphaFoldDB" id="A0A1G6ZQE4"/>
<sequence length="156" mass="17630">MRFSTKLKLTAIGVLLLAITSAWLHWKHNVEWAARVAWGEARGEPDDGMHAVLNVMMNRKRDPRFPNSLSGVALQPYQFTAYNPDDPNRRKLDAVAEDDPSFQRAKWLATFAQLGLLWDITEGATYYHSAGIERPDFLSEAKVSAIIGNHIFYVAD</sequence>
<organism evidence="2 3">
    <name type="scientific">Kordiimonas lacus</name>
    <dbReference type="NCBI Taxonomy" id="637679"/>
    <lineage>
        <taxon>Bacteria</taxon>
        <taxon>Pseudomonadati</taxon>
        <taxon>Pseudomonadota</taxon>
        <taxon>Alphaproteobacteria</taxon>
        <taxon>Kordiimonadales</taxon>
        <taxon>Kordiimonadaceae</taxon>
        <taxon>Kordiimonas</taxon>
    </lineage>
</organism>
<evidence type="ECO:0000313" key="3">
    <source>
        <dbReference type="Proteomes" id="UP000183685"/>
    </source>
</evidence>
<dbReference type="Pfam" id="PF07486">
    <property type="entry name" value="Hydrolase_2"/>
    <property type="match status" value="1"/>
</dbReference>
<feature type="domain" description="Cell wall hydrolase SleB" evidence="1">
    <location>
        <begin position="43"/>
        <end position="153"/>
    </location>
</feature>